<feature type="compositionally biased region" description="Acidic residues" evidence="16">
    <location>
        <begin position="24"/>
        <end position="33"/>
    </location>
</feature>
<feature type="active site" description="Proton acceptor" evidence="14">
    <location>
        <position position="218"/>
    </location>
</feature>
<evidence type="ECO:0000256" key="6">
    <source>
        <dbReference type="ARBA" id="ARBA00022679"/>
    </source>
</evidence>
<dbReference type="GO" id="GO:0046872">
    <property type="term" value="F:metal ion binding"/>
    <property type="evidence" value="ECO:0007669"/>
    <property type="project" value="UniProtKB-KW"/>
</dbReference>
<dbReference type="InterPro" id="IPR022953">
    <property type="entry name" value="ATP_PFK"/>
</dbReference>
<evidence type="ECO:0000256" key="16">
    <source>
        <dbReference type="SAM" id="MobiDB-lite"/>
    </source>
</evidence>
<feature type="region of interest" description="C-terminal regulatory PFK domain 2" evidence="14">
    <location>
        <begin position="500"/>
        <end position="880"/>
    </location>
</feature>
<dbReference type="Gene3D" id="3.40.50.460">
    <property type="entry name" value="Phosphofructokinase domain"/>
    <property type="match status" value="3"/>
</dbReference>
<dbReference type="NCBIfam" id="TIGR02478">
    <property type="entry name" value="6PF1K_euk"/>
    <property type="match status" value="1"/>
</dbReference>
<dbReference type="PROSITE" id="PS00433">
    <property type="entry name" value="PHOSPHOFRUCTOKINASE"/>
    <property type="match status" value="2"/>
</dbReference>
<feature type="binding site" evidence="14">
    <location>
        <position position="377"/>
    </location>
    <ligand>
        <name>substrate</name>
        <note>ligand shared between dimeric partners</note>
    </ligand>
</feature>
<dbReference type="PANTHER" id="PTHR13697:SF4">
    <property type="entry name" value="ATP-DEPENDENT 6-PHOSPHOFRUCTOKINASE"/>
    <property type="match status" value="1"/>
</dbReference>
<protein>
    <recommendedName>
        <fullName evidence="14">ATP-dependent 6-phosphofructokinase</fullName>
        <shortName evidence="14">ATP-PFK</shortName>
        <shortName evidence="14">Phosphofructokinase</shortName>
        <ecNumber evidence="14">2.7.1.11</ecNumber>
    </recommendedName>
    <alternativeName>
        <fullName evidence="14">Phosphohexokinase</fullName>
    </alternativeName>
</protein>
<feature type="binding site" evidence="14">
    <location>
        <begin position="170"/>
        <end position="173"/>
    </location>
    <ligand>
        <name>ATP</name>
        <dbReference type="ChEBI" id="CHEBI:30616"/>
    </ligand>
</feature>
<dbReference type="FunFam" id="3.40.50.450:FF:000043">
    <property type="entry name" value="ATP-dependent 6-phosphofructokinase, platelet type"/>
    <property type="match status" value="1"/>
</dbReference>
<feature type="binding site" description="in other chain" evidence="14">
    <location>
        <position position="728"/>
    </location>
    <ligand>
        <name>beta-D-fructose 2,6-bisphosphate</name>
        <dbReference type="ChEBI" id="CHEBI:58579"/>
        <note>allosteric activator; ligand shared between dimeric partners</note>
    </ligand>
</feature>
<dbReference type="InterPro" id="IPR009161">
    <property type="entry name" value="6-Pfructokinase_euk"/>
</dbReference>
<keyword evidence="4 14" id="KW-0963">Cytoplasm</keyword>
<comment type="catalytic activity">
    <reaction evidence="13 14 15">
        <text>beta-D-fructose 6-phosphate + ATP = beta-D-fructose 1,6-bisphosphate + ADP + H(+)</text>
        <dbReference type="Rhea" id="RHEA:16109"/>
        <dbReference type="ChEBI" id="CHEBI:15378"/>
        <dbReference type="ChEBI" id="CHEBI:30616"/>
        <dbReference type="ChEBI" id="CHEBI:32966"/>
        <dbReference type="ChEBI" id="CHEBI:57634"/>
        <dbReference type="ChEBI" id="CHEBI:456216"/>
        <dbReference type="EC" id="2.7.1.11"/>
    </reaction>
</comment>
<dbReference type="GO" id="GO:0005945">
    <property type="term" value="C:6-phosphofructokinase complex"/>
    <property type="evidence" value="ECO:0007669"/>
    <property type="project" value="TreeGrafter"/>
</dbReference>
<comment type="subcellular location">
    <subcellularLocation>
        <location evidence="2 14">Cytoplasm</location>
    </subcellularLocation>
</comment>
<keyword evidence="10 14" id="KW-0067">ATP-binding</keyword>
<keyword evidence="6 14" id="KW-0808">Transferase</keyword>
<proteinExistence type="inferred from homology"/>
<comment type="function">
    <text evidence="14">Catalyzes the phosphorylation of D-fructose 6-phosphate to fructose 1,6-bisphosphate by ATP, the first committing step of glycolysis.</text>
</comment>
<keyword evidence="11 14" id="KW-0460">Magnesium</keyword>
<dbReference type="InterPro" id="IPR015912">
    <property type="entry name" value="Phosphofructokinase_CS"/>
</dbReference>
<dbReference type="GO" id="GO:0003872">
    <property type="term" value="F:6-phosphofructokinase activity"/>
    <property type="evidence" value="ECO:0007669"/>
    <property type="project" value="UniProtKB-UniRule"/>
</dbReference>
<dbReference type="GO" id="GO:0030388">
    <property type="term" value="P:fructose 1,6-bisphosphate metabolic process"/>
    <property type="evidence" value="ECO:0007669"/>
    <property type="project" value="TreeGrafter"/>
</dbReference>
<feature type="domain" description="Phosphofructokinase" evidence="17">
    <location>
        <begin position="299"/>
        <end position="408"/>
    </location>
</feature>
<dbReference type="Pfam" id="PF00365">
    <property type="entry name" value="PFK"/>
    <property type="match status" value="3"/>
</dbReference>
<dbReference type="GO" id="GO:0070095">
    <property type="term" value="F:fructose-6-phosphate binding"/>
    <property type="evidence" value="ECO:0007669"/>
    <property type="project" value="TreeGrafter"/>
</dbReference>
<evidence type="ECO:0000313" key="19">
    <source>
        <dbReference type="Proteomes" id="UP000078540"/>
    </source>
</evidence>
<feature type="domain" description="Phosphofructokinase" evidence="17">
    <location>
        <begin position="70"/>
        <end position="294"/>
    </location>
</feature>
<dbReference type="InterPro" id="IPR035966">
    <property type="entry name" value="PKF_sf"/>
</dbReference>
<sequence>MSKSQKVVQCRCTNAIYSRGYAESDSDLDDDPDPRESTAESYKEYCDTVMAEDAPAQKFIKPGSHKGKGIAVFTSGGDSQGMNAAVRAVVRMGIYLGCRVYFIREGYQGMVDGGKNIEEATWSSVSCIIHRGGTVIGSARCKEFRERPGRRKAAKNLVNLGITNLVVIGGDGSLTGANLFKEEWPALLKELVESGDITAEQSEKYKQLHIVGLVGSIDNDFCGTDMTIGTDSALHRIIESIDAIVSTAYSHQRTFIMEVMGRHCGYLAIVGALAAEADYVFFPECPPPVDWPEKLCKNYLALVAAICCEADYVFIPEWPPEQEWPNKLCKKLLQERLTGQRLNIIIVAEGAVDRNGDPITAEKVHKVVVEKLQQDTRITVLGHVQRGGNPSAFDRVLGCRMGAEAVMALMEATSDTEACVVTLDGNQAVRLPLMECVRRTKAVAQAMTDKNWDLAVQLRGKGFARNLETYKMLTRLKAPHLIDGANREINGRALSKDNYTLAVMHIGSPSCGMNAAVRSFVRNCIYRGDKVYGICDGVLGLIAGRLKLMDWPSVTGWVSEGGAKLGTKRAPPTEDQLPQIAQRLKEFGIQALLIIGGFEGYQTSLTFFKARDKYEEFKIPIAMIPATISNNVPGTEFSLGCDTALNEITEICDRIRQSAQGTKRRVFIIETMGGFCGYLATVAGLAGGADAAYIYEEKFNIKDLNQDVIAMAAKMSEGVERGLIIRNENANENYNTEFTFRLFSEEGKGLFSCRRNILGHMQQGGSPTPFDRNLGTKMGSKAVEWFSDKLRKCTSPDGKTFTTAADSAVMLGIVRRQYRYTPFTELIEVTDFEHRIPTYQWWMKLRPLLKVLAKHESTYEEEGLYITVEEMDEQKDPPLV</sequence>
<keyword evidence="5 14" id="KW-0021">Allosteric enzyme</keyword>
<dbReference type="GO" id="GO:0061621">
    <property type="term" value="P:canonical glycolysis"/>
    <property type="evidence" value="ECO:0007669"/>
    <property type="project" value="TreeGrafter"/>
</dbReference>
<feature type="binding site" description="in other chain" evidence="14">
    <location>
        <begin position="760"/>
        <end position="763"/>
    </location>
    <ligand>
        <name>beta-D-fructose 2,6-bisphosphate</name>
        <dbReference type="ChEBI" id="CHEBI:58579"/>
        <note>allosteric activator; ligand shared between dimeric partners</note>
    </ligand>
</feature>
<dbReference type="PIRSF" id="PIRSF000533">
    <property type="entry name" value="ATP_PFK_euk"/>
    <property type="match status" value="1"/>
</dbReference>
<evidence type="ECO:0000313" key="18">
    <source>
        <dbReference type="EMBL" id="KYM89802.1"/>
    </source>
</evidence>
<dbReference type="SUPFAM" id="SSF53784">
    <property type="entry name" value="Phosphofructokinase"/>
    <property type="match status" value="3"/>
</dbReference>
<dbReference type="GO" id="GO:0006002">
    <property type="term" value="P:fructose 6-phosphate metabolic process"/>
    <property type="evidence" value="ECO:0007669"/>
    <property type="project" value="InterPro"/>
</dbReference>
<feature type="binding site" evidence="14">
    <location>
        <begin position="140"/>
        <end position="141"/>
    </location>
    <ligand>
        <name>ATP</name>
        <dbReference type="ChEBI" id="CHEBI:30616"/>
    </ligand>
</feature>
<dbReference type="FunFam" id="3.40.50.460:FF:000008">
    <property type="entry name" value="ATP-dependent 6-phosphofructokinase"/>
    <property type="match status" value="1"/>
</dbReference>
<evidence type="ECO:0000256" key="12">
    <source>
        <dbReference type="ARBA" id="ARBA00023152"/>
    </source>
</evidence>
<comment type="cofactor">
    <cofactor evidence="1 14">
        <name>Mg(2+)</name>
        <dbReference type="ChEBI" id="CHEBI:18420"/>
    </cofactor>
</comment>
<dbReference type="GO" id="GO:0042802">
    <property type="term" value="F:identical protein binding"/>
    <property type="evidence" value="ECO:0007669"/>
    <property type="project" value="TreeGrafter"/>
</dbReference>
<comment type="activity regulation">
    <text evidence="14">Allosterically activated by ADP, AMP, or fructose 2,6-bisphosphate, and allosterically inhibited by ATP or citrate.</text>
</comment>
<dbReference type="PRINTS" id="PR00476">
    <property type="entry name" value="PHFRCTKINASE"/>
</dbReference>
<evidence type="ECO:0000256" key="2">
    <source>
        <dbReference type="ARBA" id="ARBA00004496"/>
    </source>
</evidence>
<evidence type="ECO:0000256" key="15">
    <source>
        <dbReference type="PIRNR" id="PIRNR000533"/>
    </source>
</evidence>
<keyword evidence="12 14" id="KW-0324">Glycolysis</keyword>
<accession>A0A195BRZ5</accession>
<dbReference type="AlphaFoldDB" id="A0A195BRZ5"/>
<dbReference type="GO" id="GO:0048029">
    <property type="term" value="F:monosaccharide binding"/>
    <property type="evidence" value="ECO:0007669"/>
    <property type="project" value="TreeGrafter"/>
</dbReference>
<name>A0A195BRZ5_9HYME</name>
<evidence type="ECO:0000256" key="4">
    <source>
        <dbReference type="ARBA" id="ARBA00022490"/>
    </source>
</evidence>
<feature type="binding site" description="in other chain" evidence="14">
    <location>
        <position position="349"/>
    </location>
    <ligand>
        <name>substrate</name>
        <note>ligand shared between dimeric partners</note>
    </ligand>
</feature>
<comment type="subunit">
    <text evidence="14">Homotetramer.</text>
</comment>
<dbReference type="EC" id="2.7.1.11" evidence="14"/>
<keyword evidence="19" id="KW-1185">Reference proteome</keyword>
<keyword evidence="8 14" id="KW-0547">Nucleotide-binding</keyword>
<gene>
    <name evidence="18" type="ORF">ALC53_02114</name>
</gene>
<comment type="pathway">
    <text evidence="3 14 15">Carbohydrate degradation; glycolysis; D-glyceraldehyde 3-phosphate and glycerone phosphate from D-glucose: step 3/4.</text>
</comment>
<evidence type="ECO:0000256" key="11">
    <source>
        <dbReference type="ARBA" id="ARBA00022842"/>
    </source>
</evidence>
<feature type="region of interest" description="N-terminal catalytic PFK domain 1" evidence="14">
    <location>
        <begin position="1"/>
        <end position="475"/>
    </location>
</feature>
<feature type="binding site" evidence="14">
    <location>
        <position position="77"/>
    </location>
    <ligand>
        <name>ATP</name>
        <dbReference type="ChEBI" id="CHEBI:30616"/>
    </ligand>
</feature>
<feature type="binding site" description="in other chain" evidence="14">
    <location>
        <begin position="672"/>
        <end position="674"/>
    </location>
    <ligand>
        <name>beta-D-fructose 2,6-bisphosphate</name>
        <dbReference type="ChEBI" id="CHEBI:58579"/>
        <note>allosteric activator; ligand shared between dimeric partners</note>
    </ligand>
</feature>
<evidence type="ECO:0000256" key="1">
    <source>
        <dbReference type="ARBA" id="ARBA00001946"/>
    </source>
</evidence>
<evidence type="ECO:0000256" key="7">
    <source>
        <dbReference type="ARBA" id="ARBA00022723"/>
    </source>
</evidence>
<feature type="binding site" evidence="14">
    <location>
        <position position="171"/>
    </location>
    <ligand>
        <name>Mg(2+)</name>
        <dbReference type="ChEBI" id="CHEBI:18420"/>
        <note>catalytic</note>
    </ligand>
</feature>
<dbReference type="UniPathway" id="UPA00109">
    <property type="reaction ID" value="UER00182"/>
</dbReference>
<comment type="caution">
    <text evidence="14">Lacks conserved residue(s) required for the propagation of feature annotation.</text>
</comment>
<dbReference type="Gene3D" id="3.40.50.450">
    <property type="match status" value="3"/>
</dbReference>
<evidence type="ECO:0000256" key="10">
    <source>
        <dbReference type="ARBA" id="ARBA00022840"/>
    </source>
</evidence>
<evidence type="ECO:0000256" key="3">
    <source>
        <dbReference type="ARBA" id="ARBA00004679"/>
    </source>
</evidence>
<comment type="similarity">
    <text evidence="15">Belongs to the phosphofructokinase type A (PFKA) family. ATP-dependent PFK group I subfamily. Eukaryotic two domain clade "E" sub-subfamily.</text>
</comment>
<dbReference type="Proteomes" id="UP000078540">
    <property type="component" value="Unassembled WGS sequence"/>
</dbReference>
<dbReference type="InterPro" id="IPR000023">
    <property type="entry name" value="Phosphofructokinase_dom"/>
</dbReference>
<feature type="binding site" evidence="14">
    <location>
        <position position="253"/>
    </location>
    <ligand>
        <name>substrate</name>
        <note>ligand shared between dimeric partners</note>
    </ligand>
</feature>
<feature type="binding site" description="in other chain" evidence="14">
    <location>
        <begin position="216"/>
        <end position="218"/>
    </location>
    <ligand>
        <name>substrate</name>
        <note>ligand shared between dimeric partners</note>
    </ligand>
</feature>
<organism evidence="18 19">
    <name type="scientific">Atta colombica</name>
    <dbReference type="NCBI Taxonomy" id="520822"/>
    <lineage>
        <taxon>Eukaryota</taxon>
        <taxon>Metazoa</taxon>
        <taxon>Ecdysozoa</taxon>
        <taxon>Arthropoda</taxon>
        <taxon>Hexapoda</taxon>
        <taxon>Insecta</taxon>
        <taxon>Pterygota</taxon>
        <taxon>Neoptera</taxon>
        <taxon>Endopterygota</taxon>
        <taxon>Hymenoptera</taxon>
        <taxon>Apocrita</taxon>
        <taxon>Aculeata</taxon>
        <taxon>Formicoidea</taxon>
        <taxon>Formicidae</taxon>
        <taxon>Myrmicinae</taxon>
        <taxon>Atta</taxon>
    </lineage>
</organism>
<feature type="binding site" description="in other chain" evidence="14">
    <location>
        <begin position="383"/>
        <end position="386"/>
    </location>
    <ligand>
        <name>substrate</name>
        <note>ligand shared between dimeric partners</note>
    </ligand>
</feature>
<reference evidence="18 19" key="1">
    <citation type="submission" date="2015-09" db="EMBL/GenBank/DDBJ databases">
        <title>Atta colombica WGS genome.</title>
        <authorList>
            <person name="Nygaard S."/>
            <person name="Hu H."/>
            <person name="Boomsma J."/>
            <person name="Zhang G."/>
        </authorList>
    </citation>
    <scope>NUCLEOTIDE SEQUENCE [LARGE SCALE GENOMIC DNA]</scope>
    <source>
        <strain evidence="18">Treedump-2</strain>
        <tissue evidence="18">Whole body</tissue>
    </source>
</reference>
<evidence type="ECO:0000256" key="8">
    <source>
        <dbReference type="ARBA" id="ARBA00022741"/>
    </source>
</evidence>
<feature type="binding site" description="in other chain" evidence="14">
    <location>
        <position position="569"/>
    </location>
    <ligand>
        <name>beta-D-fructose 2,6-bisphosphate</name>
        <dbReference type="ChEBI" id="CHEBI:58579"/>
        <note>allosteric activator; ligand shared between dimeric partners</note>
    </ligand>
</feature>
<comment type="similarity">
    <text evidence="14">Belongs to the phosphofructokinase type A (PFKA) family. ATP-dependent PFK group I subfamily. Eukaryotic two domain clade 'E' sub-subfamily.</text>
</comment>
<evidence type="ECO:0000256" key="13">
    <source>
        <dbReference type="ARBA" id="ARBA00048070"/>
    </source>
</evidence>
<keyword evidence="9 14" id="KW-0418">Kinase</keyword>
<keyword evidence="7 14" id="KW-0479">Metal-binding</keyword>
<feature type="binding site" description="in other chain" evidence="14">
    <location>
        <begin position="627"/>
        <end position="631"/>
    </location>
    <ligand>
        <name>beta-D-fructose 2,6-bisphosphate</name>
        <dbReference type="ChEBI" id="CHEBI:58579"/>
        <note>allosteric activator; ligand shared between dimeric partners</note>
    </ligand>
</feature>
<feature type="binding site" description="in other chain" evidence="14">
    <location>
        <position position="835"/>
    </location>
    <ligand>
        <name>beta-D-fructose 2,6-bisphosphate</name>
        <dbReference type="ChEBI" id="CHEBI:58579"/>
        <note>allosteric activator; ligand shared between dimeric partners</note>
    </ligand>
</feature>
<feature type="binding site" description="in other chain" evidence="14">
    <location>
        <begin position="260"/>
        <end position="262"/>
    </location>
    <ligand>
        <name>substrate</name>
        <note>ligand shared between dimeric partners</note>
    </ligand>
</feature>
<dbReference type="EMBL" id="KQ976417">
    <property type="protein sequence ID" value="KYM89802.1"/>
    <property type="molecule type" value="Genomic_DNA"/>
</dbReference>
<feature type="domain" description="Phosphofructokinase" evidence="17">
    <location>
        <begin position="501"/>
        <end position="785"/>
    </location>
</feature>
<feature type="region of interest" description="Disordered" evidence="16">
    <location>
        <begin position="22"/>
        <end position="41"/>
    </location>
</feature>
<feature type="binding site" evidence="14">
    <location>
        <position position="754"/>
    </location>
    <ligand>
        <name>beta-D-fructose 2,6-bisphosphate</name>
        <dbReference type="ChEBI" id="CHEBI:58579"/>
        <note>allosteric activator; ligand shared between dimeric partners</note>
    </ligand>
</feature>
<evidence type="ECO:0000256" key="14">
    <source>
        <dbReference type="HAMAP-Rule" id="MF_03184"/>
    </source>
</evidence>
<evidence type="ECO:0000256" key="5">
    <source>
        <dbReference type="ARBA" id="ARBA00022533"/>
    </source>
</evidence>
<dbReference type="HAMAP" id="MF_03184">
    <property type="entry name" value="Phosphofructokinase_I_E"/>
    <property type="match status" value="1"/>
</dbReference>
<dbReference type="STRING" id="520822.A0A195BRZ5"/>
<dbReference type="GO" id="GO:0016208">
    <property type="term" value="F:AMP binding"/>
    <property type="evidence" value="ECO:0007669"/>
    <property type="project" value="TreeGrafter"/>
</dbReference>
<evidence type="ECO:0000256" key="9">
    <source>
        <dbReference type="ARBA" id="ARBA00022777"/>
    </source>
</evidence>
<evidence type="ECO:0000259" key="17">
    <source>
        <dbReference type="Pfam" id="PF00365"/>
    </source>
</evidence>
<feature type="binding site" evidence="14">
    <location>
        <position position="665"/>
    </location>
    <ligand>
        <name>beta-D-fructose 2,6-bisphosphate</name>
        <dbReference type="ChEBI" id="CHEBI:58579"/>
        <note>allosteric activator; ligand shared between dimeric partners</note>
    </ligand>
</feature>
<dbReference type="PANTHER" id="PTHR13697">
    <property type="entry name" value="PHOSPHOFRUCTOKINASE"/>
    <property type="match status" value="1"/>
</dbReference>
<dbReference type="GO" id="GO:0005524">
    <property type="term" value="F:ATP binding"/>
    <property type="evidence" value="ECO:0007669"/>
    <property type="project" value="UniProtKB-KW"/>
</dbReference>